<comment type="caution">
    <text evidence="7">The sequence shown here is derived from an EMBL/GenBank/DDBJ whole genome shotgun (WGS) entry which is preliminary data.</text>
</comment>
<dbReference type="Pfam" id="PF02485">
    <property type="entry name" value="Branch"/>
    <property type="match status" value="1"/>
</dbReference>
<sequence length="411" mass="46209">MDDTSRLMPVSHVGKKLLTVVPMLLFFSLGFVLGMTTNSNFPNFYLPFVPPSPIPTQSPPPLLQPPPSPRPVLPPPSPPPPSHPPPTLSSSFQTQQVGLMRELAPSSVMHNMTDEELFWWASMVPKIRSTPYHRVPKVAFLFLVRGDLPLRPLWEKFFAGHQGLYSIYLHTDPSYNGSPPKDSVFYGRMIPSQKTFWGDVTLLAAERRLLANALLDLNNERFALVSESCIPLYNLTTIHAVLTRSPTSFVDSFPTASRYAPLFADRVNITVRRWRKGAQWFEMDRALAAEVVADEAYFPVFRDHCAGRPACLMDEHYLPTLLSAMRWPSNANRSLTFADWKRRNNGPTHPHRYGKGEVTEELVKEIRGGAGRNCSEFNDGARGICSMFARKFASDTLEPLLRLAPKVMGFG</sequence>
<proteinExistence type="predicted"/>
<feature type="region of interest" description="Disordered" evidence="6">
    <location>
        <begin position="56"/>
        <end position="94"/>
    </location>
</feature>
<gene>
    <name evidence="7" type="primary">ga23573</name>
    <name evidence="7" type="ORF">PR202_ga23573</name>
</gene>
<keyword evidence="3" id="KW-0808">Transferase</keyword>
<dbReference type="GO" id="GO:0016020">
    <property type="term" value="C:membrane"/>
    <property type="evidence" value="ECO:0007669"/>
    <property type="project" value="UniProtKB-SubCell"/>
</dbReference>
<evidence type="ECO:0000313" key="7">
    <source>
        <dbReference type="EMBL" id="GJN05898.1"/>
    </source>
</evidence>
<dbReference type="EMBL" id="BQKI01000012">
    <property type="protein sequence ID" value="GJN05898.1"/>
    <property type="molecule type" value="Genomic_DNA"/>
</dbReference>
<evidence type="ECO:0000256" key="1">
    <source>
        <dbReference type="ARBA" id="ARBA00004606"/>
    </source>
</evidence>
<evidence type="ECO:0000256" key="3">
    <source>
        <dbReference type="ARBA" id="ARBA00022679"/>
    </source>
</evidence>
<comment type="subcellular location">
    <subcellularLocation>
        <location evidence="1">Membrane</location>
        <topology evidence="1">Single-pass type II membrane protein</topology>
    </subcellularLocation>
</comment>
<name>A0AAV5D658_ELECO</name>
<reference evidence="7" key="1">
    <citation type="journal article" date="2018" name="DNA Res.">
        <title>Multiple hybrid de novo genome assembly of finger millet, an orphan allotetraploid crop.</title>
        <authorList>
            <person name="Hatakeyama M."/>
            <person name="Aluri S."/>
            <person name="Balachadran M.T."/>
            <person name="Sivarajan S.R."/>
            <person name="Patrignani A."/>
            <person name="Gruter S."/>
            <person name="Poveda L."/>
            <person name="Shimizu-Inatsugi R."/>
            <person name="Baeten J."/>
            <person name="Francoijs K.J."/>
            <person name="Nataraja K.N."/>
            <person name="Reddy Y.A.N."/>
            <person name="Phadnis S."/>
            <person name="Ravikumar R.L."/>
            <person name="Schlapbach R."/>
            <person name="Sreeman S.M."/>
            <person name="Shimizu K.K."/>
        </authorList>
    </citation>
    <scope>NUCLEOTIDE SEQUENCE</scope>
</reference>
<dbReference type="PANTHER" id="PTHR31042">
    <property type="entry name" value="CORE-2/I-BRANCHING BETA-1,6-N-ACETYLGLUCOSAMINYLTRANSFERASE FAMILY PROTEIN-RELATED"/>
    <property type="match status" value="1"/>
</dbReference>
<evidence type="ECO:0000256" key="4">
    <source>
        <dbReference type="ARBA" id="ARBA00023136"/>
    </source>
</evidence>
<evidence type="ECO:0000313" key="8">
    <source>
        <dbReference type="Proteomes" id="UP001054889"/>
    </source>
</evidence>
<accession>A0AAV5D658</accession>
<keyword evidence="2" id="KW-0328">Glycosyltransferase</keyword>
<evidence type="ECO:0000256" key="6">
    <source>
        <dbReference type="SAM" id="MobiDB-lite"/>
    </source>
</evidence>
<evidence type="ECO:0008006" key="9">
    <source>
        <dbReference type="Google" id="ProtNLM"/>
    </source>
</evidence>
<keyword evidence="8" id="KW-1185">Reference proteome</keyword>
<dbReference type="InterPro" id="IPR044174">
    <property type="entry name" value="BC10-like"/>
</dbReference>
<protein>
    <recommendedName>
        <fullName evidence="9">Core-2/I-branching beta-1,6-N-acetylglucosaminyltransferase family protein</fullName>
    </recommendedName>
</protein>
<evidence type="ECO:0000256" key="2">
    <source>
        <dbReference type="ARBA" id="ARBA00022676"/>
    </source>
</evidence>
<reference evidence="7" key="2">
    <citation type="submission" date="2021-12" db="EMBL/GenBank/DDBJ databases">
        <title>Resequencing data analysis of finger millet.</title>
        <authorList>
            <person name="Hatakeyama M."/>
            <person name="Aluri S."/>
            <person name="Balachadran M.T."/>
            <person name="Sivarajan S.R."/>
            <person name="Poveda L."/>
            <person name="Shimizu-Inatsugi R."/>
            <person name="Schlapbach R."/>
            <person name="Sreeman S.M."/>
            <person name="Shimizu K.K."/>
        </authorList>
    </citation>
    <scope>NUCLEOTIDE SEQUENCE</scope>
</reference>
<feature type="compositionally biased region" description="Pro residues" evidence="6">
    <location>
        <begin position="56"/>
        <end position="87"/>
    </location>
</feature>
<dbReference type="AlphaFoldDB" id="A0AAV5D658"/>
<evidence type="ECO:0000256" key="5">
    <source>
        <dbReference type="ARBA" id="ARBA00023180"/>
    </source>
</evidence>
<dbReference type="Proteomes" id="UP001054889">
    <property type="component" value="Unassembled WGS sequence"/>
</dbReference>
<keyword evidence="4" id="KW-0472">Membrane</keyword>
<keyword evidence="5" id="KW-0325">Glycoprotein</keyword>
<dbReference type="PANTHER" id="PTHR31042:SF73">
    <property type="match status" value="1"/>
</dbReference>
<dbReference type="GO" id="GO:0016757">
    <property type="term" value="F:glycosyltransferase activity"/>
    <property type="evidence" value="ECO:0007669"/>
    <property type="project" value="UniProtKB-KW"/>
</dbReference>
<organism evidence="7 8">
    <name type="scientific">Eleusine coracana subsp. coracana</name>
    <dbReference type="NCBI Taxonomy" id="191504"/>
    <lineage>
        <taxon>Eukaryota</taxon>
        <taxon>Viridiplantae</taxon>
        <taxon>Streptophyta</taxon>
        <taxon>Embryophyta</taxon>
        <taxon>Tracheophyta</taxon>
        <taxon>Spermatophyta</taxon>
        <taxon>Magnoliopsida</taxon>
        <taxon>Liliopsida</taxon>
        <taxon>Poales</taxon>
        <taxon>Poaceae</taxon>
        <taxon>PACMAD clade</taxon>
        <taxon>Chloridoideae</taxon>
        <taxon>Cynodonteae</taxon>
        <taxon>Eleusininae</taxon>
        <taxon>Eleusine</taxon>
    </lineage>
</organism>
<dbReference type="InterPro" id="IPR003406">
    <property type="entry name" value="Glyco_trans_14"/>
</dbReference>